<dbReference type="Gene3D" id="3.40.50.10300">
    <property type="entry name" value="CoaB-like"/>
    <property type="match status" value="1"/>
</dbReference>
<feature type="binding site" evidence="3">
    <location>
        <position position="419"/>
    </location>
    <ligand>
        <name>CTP</name>
        <dbReference type="ChEBI" id="CHEBI:37563"/>
    </ligand>
</feature>
<dbReference type="OrthoDB" id="9802554at2"/>
<dbReference type="SUPFAM" id="SSF102645">
    <property type="entry name" value="CoaB-like"/>
    <property type="match status" value="1"/>
</dbReference>
<dbReference type="GO" id="GO:0071513">
    <property type="term" value="C:phosphopantothenoylcysteine decarboxylase complex"/>
    <property type="evidence" value="ECO:0007669"/>
    <property type="project" value="TreeGrafter"/>
</dbReference>
<evidence type="ECO:0000313" key="8">
    <source>
        <dbReference type="EMBL" id="RRN45655.1"/>
    </source>
</evidence>
<feature type="region of interest" description="Phosphopantothenoylcysteine decarboxylase" evidence="3">
    <location>
        <begin position="1"/>
        <end position="218"/>
    </location>
</feature>
<keyword evidence="3 4" id="KW-0288">FMN</keyword>
<gene>
    <name evidence="3 8" type="primary">coaBC</name>
    <name evidence="8" type="ORF">EHV23_05730</name>
</gene>
<comment type="cofactor">
    <cofactor evidence="3">
        <name>FMN</name>
        <dbReference type="ChEBI" id="CHEBI:58210"/>
    </cofactor>
    <text evidence="3">Binds 1 FMN per subunit.</text>
</comment>
<comment type="function">
    <text evidence="3">Catalyzes two sequential steps in the biosynthesis of coenzyme A. In the first step cysteine is conjugated to 4'-phosphopantothenate to form 4-phosphopantothenoylcysteine. In the second step the latter compound is decarboxylated to form 4'-phosphopantotheine.</text>
</comment>
<dbReference type="PANTHER" id="PTHR14359:SF6">
    <property type="entry name" value="PHOSPHOPANTOTHENOYLCYSTEINE DECARBOXYLASE"/>
    <property type="match status" value="1"/>
</dbReference>
<feature type="domain" description="DNA/pantothenate metabolism flavoprotein C-terminal" evidence="7">
    <location>
        <begin position="214"/>
        <end position="329"/>
    </location>
</feature>
<dbReference type="Pfam" id="PF04127">
    <property type="entry name" value="DFP"/>
    <property type="match status" value="2"/>
</dbReference>
<dbReference type="GO" id="GO:0004633">
    <property type="term" value="F:phosphopantothenoylcysteine decarboxylase activity"/>
    <property type="evidence" value="ECO:0007669"/>
    <property type="project" value="UniProtKB-UniRule"/>
</dbReference>
<keyword evidence="2 3" id="KW-0456">Lyase</keyword>
<comment type="pathway">
    <text evidence="3 4">Cofactor biosynthesis; coenzyme A biosynthesis; CoA from (R)-pantothenate: step 2/5.</text>
</comment>
<evidence type="ECO:0000256" key="5">
    <source>
        <dbReference type="SAM" id="MobiDB-lite"/>
    </source>
</evidence>
<dbReference type="SUPFAM" id="SSF52507">
    <property type="entry name" value="Homo-oligomeric flavin-containing Cys decarboxylases, HFCD"/>
    <property type="match status" value="1"/>
</dbReference>
<keyword evidence="9" id="KW-1185">Reference proteome</keyword>
<evidence type="ECO:0000259" key="6">
    <source>
        <dbReference type="Pfam" id="PF02441"/>
    </source>
</evidence>
<dbReference type="GO" id="GO:0046872">
    <property type="term" value="F:metal ion binding"/>
    <property type="evidence" value="ECO:0007669"/>
    <property type="project" value="UniProtKB-KW"/>
</dbReference>
<dbReference type="HAMAP" id="MF_02225">
    <property type="entry name" value="CoaBC"/>
    <property type="match status" value="1"/>
</dbReference>
<dbReference type="GO" id="GO:0004632">
    <property type="term" value="F:phosphopantothenate--cysteine ligase activity"/>
    <property type="evidence" value="ECO:0007669"/>
    <property type="project" value="UniProtKB-UniRule"/>
</dbReference>
<feature type="domain" description="Flavoprotein" evidence="6">
    <location>
        <begin position="36"/>
        <end position="207"/>
    </location>
</feature>
<dbReference type="AlphaFoldDB" id="A0A3R8LSF6"/>
<dbReference type="GO" id="GO:0015941">
    <property type="term" value="P:pantothenate catabolic process"/>
    <property type="evidence" value="ECO:0007669"/>
    <property type="project" value="InterPro"/>
</dbReference>
<feature type="binding site" evidence="3">
    <location>
        <begin position="401"/>
        <end position="404"/>
    </location>
    <ligand>
        <name>CTP</name>
        <dbReference type="ChEBI" id="CHEBI:37563"/>
    </ligand>
</feature>
<comment type="similarity">
    <text evidence="3 4">In the C-terminal section; belongs to the PPC synthetase family.</text>
</comment>
<protein>
    <recommendedName>
        <fullName evidence="3">Coenzyme A biosynthesis bifunctional protein CoaBC</fullName>
    </recommendedName>
    <alternativeName>
        <fullName evidence="3">DNA/pantothenate metabolism flavoprotein</fullName>
    </alternativeName>
    <alternativeName>
        <fullName evidence="3">Phosphopantothenoylcysteine synthetase/decarboxylase</fullName>
        <shortName evidence="3">PPCS-PPCDC</shortName>
    </alternativeName>
    <domain>
        <recommendedName>
            <fullName evidence="3">Phosphopantothenoylcysteine decarboxylase</fullName>
            <shortName evidence="3">PPC decarboxylase</shortName>
            <shortName evidence="3">PPC-DC</shortName>
            <ecNumber evidence="3">4.1.1.36</ecNumber>
        </recommendedName>
        <alternativeName>
            <fullName evidence="3">CoaC</fullName>
        </alternativeName>
    </domain>
    <domain>
        <recommendedName>
            <fullName evidence="3">Phosphopantothenate--cysteine ligase</fullName>
            <ecNumber evidence="3">6.3.2.5</ecNumber>
        </recommendedName>
        <alternativeName>
            <fullName evidence="3">CoaB</fullName>
        </alternativeName>
        <alternativeName>
            <fullName evidence="3">Phosphopantothenoylcysteine synthetase</fullName>
            <shortName evidence="3">PPC synthetase</shortName>
            <shortName evidence="3">PPC-S</shortName>
        </alternativeName>
    </domain>
</protein>
<feature type="binding site" evidence="3">
    <location>
        <position position="437"/>
    </location>
    <ligand>
        <name>CTP</name>
        <dbReference type="ChEBI" id="CHEBI:37563"/>
    </ligand>
</feature>
<evidence type="ECO:0000256" key="3">
    <source>
        <dbReference type="HAMAP-Rule" id="MF_02225"/>
    </source>
</evidence>
<feature type="binding site" evidence="3">
    <location>
        <position position="313"/>
    </location>
    <ligand>
        <name>CTP</name>
        <dbReference type="ChEBI" id="CHEBI:37563"/>
    </ligand>
</feature>
<proteinExistence type="inferred from homology"/>
<comment type="catalytic activity">
    <reaction evidence="3 4">
        <text>N-[(R)-4-phosphopantothenoyl]-L-cysteine + H(+) = (R)-4'-phosphopantetheine + CO2</text>
        <dbReference type="Rhea" id="RHEA:16793"/>
        <dbReference type="ChEBI" id="CHEBI:15378"/>
        <dbReference type="ChEBI" id="CHEBI:16526"/>
        <dbReference type="ChEBI" id="CHEBI:59458"/>
        <dbReference type="ChEBI" id="CHEBI:61723"/>
        <dbReference type="EC" id="4.1.1.36"/>
    </reaction>
</comment>
<feature type="region of interest" description="Disordered" evidence="5">
    <location>
        <begin position="1"/>
        <end position="22"/>
    </location>
</feature>
<sequence>MNAPPLTTDPAPSWPLAPTADAADVTLPPPPLAGRHLVLGVTGGVAAYKAAQLVRDLQRAGASVQVVMTEAATHFVGTATFQALSGRPVFTGAFDTRIDDGMAHIELSRNADAIVIAPASADFLAKVTHGLCDDLLSTLCLARDVPLLVAPAMNRQMWQNAATQRNINQLRADGVQVLGPDAGEQACGEVGAGRMLEPAVLVEELSDFFTPKTLQGKRILMTAGPTYEAIDPVRGITNLSSGKMGYALAQACRQAGALVTLVSGPTALPRPYGVRFLPVQSAQQMLDTVMAELDMAASTISIDCFIGVAAVADWRPLQVASQKIKKERGLAQDGTILTGADGTSHAGTGTAGAGDTSYAGMGSARTGGTSHTGTAPAGADRPSRTGTVPADTLTLALTQNPDILASVARRPDAPYCVGFAAESEDLLHHATEKRIRKGIPLLVGNLGPATFGQDDNTLLLVDEHGTRTLPAGSKTALARWLAQELGRRLPA</sequence>
<evidence type="ECO:0000313" key="9">
    <source>
        <dbReference type="Proteomes" id="UP000270261"/>
    </source>
</evidence>
<evidence type="ECO:0000256" key="4">
    <source>
        <dbReference type="RuleBase" id="RU364078"/>
    </source>
</evidence>
<dbReference type="InterPro" id="IPR036551">
    <property type="entry name" value="Flavin_trans-like"/>
</dbReference>
<name>A0A3R8LSF6_9BURK</name>
<keyword evidence="3 4" id="KW-0436">Ligase</keyword>
<feature type="domain" description="DNA/pantothenate metabolism flavoprotein C-terminal" evidence="7">
    <location>
        <begin position="391"/>
        <end position="485"/>
    </location>
</feature>
<keyword evidence="3" id="KW-0460">Magnesium</keyword>
<accession>A0A3R8LSF6</accession>
<comment type="similarity">
    <text evidence="3 4">In the N-terminal section; belongs to the HFCD (homo-oligomeric flavin containing Cys decarboxylase) superfamily.</text>
</comment>
<comment type="cofactor">
    <cofactor evidence="3">
        <name>Mg(2+)</name>
        <dbReference type="ChEBI" id="CHEBI:18420"/>
    </cofactor>
</comment>
<dbReference type="InterPro" id="IPR005252">
    <property type="entry name" value="CoaBC"/>
</dbReference>
<evidence type="ECO:0000256" key="1">
    <source>
        <dbReference type="ARBA" id="ARBA00022793"/>
    </source>
</evidence>
<feature type="region of interest" description="Phosphopantothenate--cysteine ligase" evidence="3">
    <location>
        <begin position="219"/>
        <end position="491"/>
    </location>
</feature>
<comment type="caution">
    <text evidence="8">The sequence shown here is derived from an EMBL/GenBank/DDBJ whole genome shotgun (WGS) entry which is preliminary data.</text>
</comment>
<feature type="region of interest" description="Disordered" evidence="5">
    <location>
        <begin position="359"/>
        <end position="384"/>
    </location>
</feature>
<dbReference type="InterPro" id="IPR003382">
    <property type="entry name" value="Flavoprotein"/>
</dbReference>
<keyword evidence="3 4" id="KW-0285">Flavoprotein</keyword>
<dbReference type="RefSeq" id="WP_125095084.1">
    <property type="nucleotide sequence ID" value="NZ_RRUE01000001.1"/>
</dbReference>
<dbReference type="GO" id="GO:0015937">
    <property type="term" value="P:coenzyme A biosynthetic process"/>
    <property type="evidence" value="ECO:0007669"/>
    <property type="project" value="UniProtKB-UniRule"/>
</dbReference>
<organism evidence="8 9">
    <name type="scientific">Lautropia dentalis</name>
    <dbReference type="NCBI Taxonomy" id="2490857"/>
    <lineage>
        <taxon>Bacteria</taxon>
        <taxon>Pseudomonadati</taxon>
        <taxon>Pseudomonadota</taxon>
        <taxon>Betaproteobacteria</taxon>
        <taxon>Burkholderiales</taxon>
        <taxon>Burkholderiaceae</taxon>
        <taxon>Lautropia</taxon>
    </lineage>
</organism>
<feature type="active site" description="Proton donor" evidence="3">
    <location>
        <position position="187"/>
    </location>
</feature>
<dbReference type="GO" id="GO:0010181">
    <property type="term" value="F:FMN binding"/>
    <property type="evidence" value="ECO:0007669"/>
    <property type="project" value="UniProtKB-UniRule"/>
</dbReference>
<evidence type="ECO:0000259" key="7">
    <source>
        <dbReference type="Pfam" id="PF04127"/>
    </source>
</evidence>
<keyword evidence="1 3" id="KW-0210">Decarboxylase</keyword>
<comment type="caution">
    <text evidence="3">Lacks conserved residue(s) required for the propagation of feature annotation.</text>
</comment>
<dbReference type="Gene3D" id="3.40.50.1950">
    <property type="entry name" value="Flavin prenyltransferase-like"/>
    <property type="match status" value="1"/>
</dbReference>
<dbReference type="NCBIfam" id="TIGR00521">
    <property type="entry name" value="coaBC_dfp"/>
    <property type="match status" value="1"/>
</dbReference>
<dbReference type="UniPathway" id="UPA00241">
    <property type="reaction ID" value="UER00353"/>
</dbReference>
<evidence type="ECO:0000256" key="2">
    <source>
        <dbReference type="ARBA" id="ARBA00023239"/>
    </source>
</evidence>
<feature type="binding site" evidence="3">
    <location>
        <position position="323"/>
    </location>
    <ligand>
        <name>CTP</name>
        <dbReference type="ChEBI" id="CHEBI:37563"/>
    </ligand>
</feature>
<feature type="binding site" evidence="3">
    <location>
        <position position="433"/>
    </location>
    <ligand>
        <name>CTP</name>
        <dbReference type="ChEBI" id="CHEBI:37563"/>
    </ligand>
</feature>
<comment type="function">
    <text evidence="4">Catalyzes two steps in the biosynthesis of coenzyme A. In the first step cysteine is conjugated to 4'-phosphopantothenate to form 4-phosphopantothenoylcysteine, in the latter compound is decarboxylated to form 4'-phosphopantotheine.</text>
</comment>
<dbReference type="EC" id="6.3.2.5" evidence="3"/>
<keyword evidence="3" id="KW-0479">Metal-binding</keyword>
<keyword evidence="3" id="KW-0511">Multifunctional enzyme</keyword>
<dbReference type="PANTHER" id="PTHR14359">
    <property type="entry name" value="HOMO-OLIGOMERIC FLAVIN CONTAINING CYS DECARBOXYLASE FAMILY"/>
    <property type="match status" value="1"/>
</dbReference>
<comment type="catalytic activity">
    <reaction evidence="3 4">
        <text>(R)-4'-phosphopantothenate + L-cysteine + CTP = N-[(R)-4-phosphopantothenoyl]-L-cysteine + CMP + diphosphate + H(+)</text>
        <dbReference type="Rhea" id="RHEA:19397"/>
        <dbReference type="ChEBI" id="CHEBI:10986"/>
        <dbReference type="ChEBI" id="CHEBI:15378"/>
        <dbReference type="ChEBI" id="CHEBI:33019"/>
        <dbReference type="ChEBI" id="CHEBI:35235"/>
        <dbReference type="ChEBI" id="CHEBI:37563"/>
        <dbReference type="ChEBI" id="CHEBI:59458"/>
        <dbReference type="ChEBI" id="CHEBI:60377"/>
        <dbReference type="EC" id="6.3.2.5"/>
    </reaction>
</comment>
<dbReference type="EMBL" id="RRUE01000001">
    <property type="protein sequence ID" value="RRN45655.1"/>
    <property type="molecule type" value="Genomic_DNA"/>
</dbReference>
<reference evidence="8 9" key="1">
    <citation type="submission" date="2018-11" db="EMBL/GenBank/DDBJ databases">
        <title>Genome sequencing of Lautropia sp. KCOM 2505 (= ChDC F240).</title>
        <authorList>
            <person name="Kook J.-K."/>
            <person name="Park S.-N."/>
            <person name="Lim Y.K."/>
        </authorList>
    </citation>
    <scope>NUCLEOTIDE SEQUENCE [LARGE SCALE GENOMIC DNA]</scope>
    <source>
        <strain evidence="8 9">KCOM 2505</strain>
    </source>
</reference>
<dbReference type="Proteomes" id="UP000270261">
    <property type="component" value="Unassembled WGS sequence"/>
</dbReference>
<dbReference type="EC" id="4.1.1.36" evidence="3"/>
<comment type="pathway">
    <text evidence="3 4">Cofactor biosynthesis; coenzyme A biosynthesis; CoA from (R)-pantothenate: step 3/5.</text>
</comment>
<dbReference type="InterPro" id="IPR007085">
    <property type="entry name" value="DNA/pantothenate-metab_flavo_C"/>
</dbReference>
<dbReference type="InterPro" id="IPR035929">
    <property type="entry name" value="CoaB-like_sf"/>
</dbReference>
<dbReference type="Pfam" id="PF02441">
    <property type="entry name" value="Flavoprotein"/>
    <property type="match status" value="1"/>
</dbReference>